<feature type="transmembrane region" description="Helical" evidence="8">
    <location>
        <begin position="64"/>
        <end position="90"/>
    </location>
</feature>
<keyword evidence="2 8" id="KW-0813">Transport</keyword>
<dbReference type="EMBL" id="RKST01000007">
    <property type="protein sequence ID" value="RUM98110.1"/>
    <property type="molecule type" value="Genomic_DNA"/>
</dbReference>
<evidence type="ECO:0000256" key="6">
    <source>
        <dbReference type="ARBA" id="ARBA00022989"/>
    </source>
</evidence>
<keyword evidence="6 8" id="KW-1133">Transmembrane helix</keyword>
<feature type="transmembrane region" description="Helical" evidence="8">
    <location>
        <begin position="102"/>
        <end position="124"/>
    </location>
</feature>
<feature type="transmembrane region" description="Helical" evidence="8">
    <location>
        <begin position="238"/>
        <end position="257"/>
    </location>
</feature>
<keyword evidence="11" id="KW-1185">Reference proteome</keyword>
<keyword evidence="4" id="KW-0997">Cell inner membrane</keyword>
<evidence type="ECO:0000256" key="5">
    <source>
        <dbReference type="ARBA" id="ARBA00022692"/>
    </source>
</evidence>
<evidence type="ECO:0000256" key="7">
    <source>
        <dbReference type="ARBA" id="ARBA00023136"/>
    </source>
</evidence>
<feature type="transmembrane region" description="Helical" evidence="8">
    <location>
        <begin position="190"/>
        <end position="208"/>
    </location>
</feature>
<protein>
    <submittedName>
        <fullName evidence="10">ABC transporter permease</fullName>
    </submittedName>
</protein>
<keyword evidence="3" id="KW-1003">Cell membrane</keyword>
<dbReference type="Pfam" id="PF00528">
    <property type="entry name" value="BPD_transp_1"/>
    <property type="match status" value="1"/>
</dbReference>
<name>A0A432V7I9_9HYPH</name>
<accession>A0A432V7I9</accession>
<organism evidence="10 11">
    <name type="scientific">Borborobacter arsenicus</name>
    <dbReference type="NCBI Taxonomy" id="1851146"/>
    <lineage>
        <taxon>Bacteria</taxon>
        <taxon>Pseudomonadati</taxon>
        <taxon>Pseudomonadota</taxon>
        <taxon>Alphaproteobacteria</taxon>
        <taxon>Hyphomicrobiales</taxon>
        <taxon>Phyllobacteriaceae</taxon>
        <taxon>Borborobacter</taxon>
    </lineage>
</organism>
<dbReference type="GO" id="GO:0055085">
    <property type="term" value="P:transmembrane transport"/>
    <property type="evidence" value="ECO:0007669"/>
    <property type="project" value="InterPro"/>
</dbReference>
<dbReference type="GO" id="GO:0005886">
    <property type="term" value="C:plasma membrane"/>
    <property type="evidence" value="ECO:0007669"/>
    <property type="project" value="UniProtKB-SubCell"/>
</dbReference>
<dbReference type="PANTHER" id="PTHR43357">
    <property type="entry name" value="INNER MEMBRANE ABC TRANSPORTER PERMEASE PROTEIN YDCV"/>
    <property type="match status" value="1"/>
</dbReference>
<feature type="domain" description="ABC transmembrane type-1" evidence="9">
    <location>
        <begin position="64"/>
        <end position="258"/>
    </location>
</feature>
<dbReference type="PROSITE" id="PS50928">
    <property type="entry name" value="ABC_TM1"/>
    <property type="match status" value="1"/>
</dbReference>
<dbReference type="OrthoDB" id="9782004at2"/>
<evidence type="ECO:0000313" key="10">
    <source>
        <dbReference type="EMBL" id="RUM98110.1"/>
    </source>
</evidence>
<evidence type="ECO:0000256" key="4">
    <source>
        <dbReference type="ARBA" id="ARBA00022519"/>
    </source>
</evidence>
<proteinExistence type="inferred from homology"/>
<evidence type="ECO:0000313" key="11">
    <source>
        <dbReference type="Proteomes" id="UP000281647"/>
    </source>
</evidence>
<comment type="caution">
    <text evidence="10">The sequence shown here is derived from an EMBL/GenBank/DDBJ whole genome shotgun (WGS) entry which is preliminary data.</text>
</comment>
<feature type="transmembrane region" description="Helical" evidence="8">
    <location>
        <begin position="9"/>
        <end position="33"/>
    </location>
</feature>
<keyword evidence="5 8" id="KW-0812">Transmembrane</keyword>
<dbReference type="InterPro" id="IPR000515">
    <property type="entry name" value="MetI-like"/>
</dbReference>
<gene>
    <name evidence="10" type="ORF">EET67_08315</name>
</gene>
<dbReference type="Gene3D" id="1.10.3720.10">
    <property type="entry name" value="MetI-like"/>
    <property type="match status" value="1"/>
</dbReference>
<dbReference type="InterPro" id="IPR035906">
    <property type="entry name" value="MetI-like_sf"/>
</dbReference>
<feature type="transmembrane region" description="Helical" evidence="8">
    <location>
        <begin position="136"/>
        <end position="157"/>
    </location>
</feature>
<dbReference type="RefSeq" id="WP_128626490.1">
    <property type="nucleotide sequence ID" value="NZ_RKST01000007.1"/>
</dbReference>
<dbReference type="CDD" id="cd06261">
    <property type="entry name" value="TM_PBP2"/>
    <property type="match status" value="1"/>
</dbReference>
<evidence type="ECO:0000256" key="3">
    <source>
        <dbReference type="ARBA" id="ARBA00022475"/>
    </source>
</evidence>
<evidence type="ECO:0000259" key="9">
    <source>
        <dbReference type="PROSITE" id="PS50928"/>
    </source>
</evidence>
<keyword evidence="7 8" id="KW-0472">Membrane</keyword>
<dbReference type="AlphaFoldDB" id="A0A432V7I9"/>
<dbReference type="SUPFAM" id="SSF161098">
    <property type="entry name" value="MetI-like"/>
    <property type="match status" value="1"/>
</dbReference>
<sequence>MSNAAPNSIYAGVTTLVVGFIVLPLVVIAWSSFFANPILTFPPTGYTLDWYRRAWDMDVFREGFIVSLETAAIATCFSLLLGVPASLALVRYPFFGRDAIQTLLLSPMIVPGIVGGSALFIAFIEMEAITDMQIAGTLGGLLIAHSLIALPWTVRLVTASLAGTNRSIEEAAASLGASPFTVFRRITLPSIRSGVIAAALFSFVISFIDLEKSLFLVGPGRTTLQIALVNYLEWNLDSTVAAVATVQIVIIGTLLIITDRYAKLSRVF</sequence>
<comment type="subcellular location">
    <subcellularLocation>
        <location evidence="1">Cell inner membrane</location>
        <topology evidence="1">Multi-pass membrane protein</topology>
    </subcellularLocation>
    <subcellularLocation>
        <location evidence="8">Cell membrane</location>
        <topology evidence="8">Multi-pass membrane protein</topology>
    </subcellularLocation>
</comment>
<reference evidence="10 11" key="1">
    <citation type="submission" date="2018-11" db="EMBL/GenBank/DDBJ databases">
        <title>Pseudaminobacter arsenicus sp. nov., an arsenic-resistant bacterium isolated from arsenic-rich aquifers.</title>
        <authorList>
            <person name="Mu Y."/>
        </authorList>
    </citation>
    <scope>NUCLEOTIDE SEQUENCE [LARGE SCALE GENOMIC DNA]</scope>
    <source>
        <strain evidence="10 11">CB3</strain>
    </source>
</reference>
<evidence type="ECO:0000256" key="8">
    <source>
        <dbReference type="RuleBase" id="RU363032"/>
    </source>
</evidence>
<comment type="similarity">
    <text evidence="8">Belongs to the binding-protein-dependent transport system permease family.</text>
</comment>
<dbReference type="PANTHER" id="PTHR43357:SF4">
    <property type="entry name" value="INNER MEMBRANE ABC TRANSPORTER PERMEASE PROTEIN YDCV"/>
    <property type="match status" value="1"/>
</dbReference>
<evidence type="ECO:0000256" key="1">
    <source>
        <dbReference type="ARBA" id="ARBA00004429"/>
    </source>
</evidence>
<evidence type="ECO:0000256" key="2">
    <source>
        <dbReference type="ARBA" id="ARBA00022448"/>
    </source>
</evidence>
<dbReference type="Proteomes" id="UP000281647">
    <property type="component" value="Unassembled WGS sequence"/>
</dbReference>